<gene>
    <name evidence="2" type="ORF">Fmac_028363</name>
</gene>
<protein>
    <submittedName>
        <fullName evidence="2">Uncharacterized protein</fullName>
    </submittedName>
</protein>
<dbReference type="InterPro" id="IPR016024">
    <property type="entry name" value="ARM-type_fold"/>
</dbReference>
<evidence type="ECO:0000313" key="3">
    <source>
        <dbReference type="Proteomes" id="UP001603857"/>
    </source>
</evidence>
<dbReference type="InterPro" id="IPR013878">
    <property type="entry name" value="Mo25"/>
</dbReference>
<dbReference type="InterPro" id="IPR011989">
    <property type="entry name" value="ARM-like"/>
</dbReference>
<evidence type="ECO:0000256" key="1">
    <source>
        <dbReference type="ARBA" id="ARBA00011012"/>
    </source>
</evidence>
<keyword evidence="3" id="KW-1185">Reference proteome</keyword>
<comment type="similarity">
    <text evidence="1">Belongs to the Mo25 family.</text>
</comment>
<organism evidence="2 3">
    <name type="scientific">Flemingia macrophylla</name>
    <dbReference type="NCBI Taxonomy" id="520843"/>
    <lineage>
        <taxon>Eukaryota</taxon>
        <taxon>Viridiplantae</taxon>
        <taxon>Streptophyta</taxon>
        <taxon>Embryophyta</taxon>
        <taxon>Tracheophyta</taxon>
        <taxon>Spermatophyta</taxon>
        <taxon>Magnoliopsida</taxon>
        <taxon>eudicotyledons</taxon>
        <taxon>Gunneridae</taxon>
        <taxon>Pentapetalae</taxon>
        <taxon>rosids</taxon>
        <taxon>fabids</taxon>
        <taxon>Fabales</taxon>
        <taxon>Fabaceae</taxon>
        <taxon>Papilionoideae</taxon>
        <taxon>50 kb inversion clade</taxon>
        <taxon>NPAAA clade</taxon>
        <taxon>indigoferoid/millettioid clade</taxon>
        <taxon>Phaseoleae</taxon>
        <taxon>Flemingia</taxon>
    </lineage>
</organism>
<dbReference type="AlphaFoldDB" id="A0ABD1L7A2"/>
<dbReference type="PANTHER" id="PTHR10182">
    <property type="entry name" value="CALCIUM-BINDING PROTEIN 39-RELATED"/>
    <property type="match status" value="1"/>
</dbReference>
<name>A0ABD1L7A2_9FABA</name>
<dbReference type="Proteomes" id="UP001603857">
    <property type="component" value="Unassembled WGS sequence"/>
</dbReference>
<dbReference type="EMBL" id="JBGMDY010000010">
    <property type="protein sequence ID" value="KAL2319394.1"/>
    <property type="molecule type" value="Genomic_DNA"/>
</dbReference>
<accession>A0ABD1L7A2</accession>
<dbReference type="SUPFAM" id="SSF48371">
    <property type="entry name" value="ARM repeat"/>
    <property type="match status" value="1"/>
</dbReference>
<sequence>MKTANPNPFPRPVRNSLWNSSRTIPCDSLSNVFPNSTWRLEKMPLKLLRIYRGRRFNLKLIASDYLETNLDLMDVLISGYVLDSPHMKKFFYYIQLPNFDIAADAATTFKELLTRHKSTVAEFLSKNYEWTIFTISTVWNLHKILFQEGNGSA</sequence>
<dbReference type="PANTHER" id="PTHR10182:SF12">
    <property type="entry name" value="OS07G0585100 PROTEIN"/>
    <property type="match status" value="1"/>
</dbReference>
<dbReference type="Pfam" id="PF08569">
    <property type="entry name" value="Mo25"/>
    <property type="match status" value="1"/>
</dbReference>
<proteinExistence type="inferred from homology"/>
<comment type="caution">
    <text evidence="2">The sequence shown here is derived from an EMBL/GenBank/DDBJ whole genome shotgun (WGS) entry which is preliminary data.</text>
</comment>
<dbReference type="Gene3D" id="1.25.10.10">
    <property type="entry name" value="Leucine-rich Repeat Variant"/>
    <property type="match status" value="1"/>
</dbReference>
<reference evidence="2 3" key="1">
    <citation type="submission" date="2024-08" db="EMBL/GenBank/DDBJ databases">
        <title>Insights into the chromosomal genome structure of Flemingia macrophylla.</title>
        <authorList>
            <person name="Ding Y."/>
            <person name="Zhao Y."/>
            <person name="Bi W."/>
            <person name="Wu M."/>
            <person name="Zhao G."/>
            <person name="Gong Y."/>
            <person name="Li W."/>
            <person name="Zhang P."/>
        </authorList>
    </citation>
    <scope>NUCLEOTIDE SEQUENCE [LARGE SCALE GENOMIC DNA]</scope>
    <source>
        <strain evidence="2">DYQJB</strain>
        <tissue evidence="2">Leaf</tissue>
    </source>
</reference>
<evidence type="ECO:0000313" key="2">
    <source>
        <dbReference type="EMBL" id="KAL2319394.1"/>
    </source>
</evidence>